<accession>A0A4R8LL00</accession>
<sequence length="269" mass="27165">MTKVGKTLIAVLVAADLGFVFYIMSPQGDHSSGKSDQTVEESVKTAALERAATGDGGSGTQVAAGTISNVPPASSTVPSATDTSRTVAMASPSPAPLAPPPRPVAVPNVLNGNARAVASAPSIAAANTPTMSAANTPPREMPAVTVRQQPVKTVDVTNARKPAVEAAARQPSRSAYASNPARSSDAHPGGDNAVAAAMTEALVRQSAKLDPSLPPPDMSKTVSLNDSPDPSNRGGANPVAAAMTEQLVRESTRFNSPVHKPATAQPGAQ</sequence>
<comment type="caution">
    <text evidence="3">The sequence shown here is derived from an EMBL/GenBank/DDBJ whole genome shotgun (WGS) entry which is preliminary data.</text>
</comment>
<feature type="compositionally biased region" description="Polar residues" evidence="1">
    <location>
        <begin position="220"/>
        <end position="230"/>
    </location>
</feature>
<protein>
    <recommendedName>
        <fullName evidence="5">Extensin</fullName>
    </recommendedName>
</protein>
<evidence type="ECO:0008006" key="5">
    <source>
        <dbReference type="Google" id="ProtNLM"/>
    </source>
</evidence>
<evidence type="ECO:0000313" key="4">
    <source>
        <dbReference type="Proteomes" id="UP000295509"/>
    </source>
</evidence>
<evidence type="ECO:0000313" key="3">
    <source>
        <dbReference type="EMBL" id="TDY43211.1"/>
    </source>
</evidence>
<organism evidence="3 4">
    <name type="scientific">Paraburkholderia rhizosphaerae</name>
    <dbReference type="NCBI Taxonomy" id="480658"/>
    <lineage>
        <taxon>Bacteria</taxon>
        <taxon>Pseudomonadati</taxon>
        <taxon>Pseudomonadota</taxon>
        <taxon>Betaproteobacteria</taxon>
        <taxon>Burkholderiales</taxon>
        <taxon>Burkholderiaceae</taxon>
        <taxon>Paraburkholderia</taxon>
    </lineage>
</organism>
<feature type="compositionally biased region" description="Polar residues" evidence="1">
    <location>
        <begin position="171"/>
        <end position="182"/>
    </location>
</feature>
<dbReference type="Proteomes" id="UP000295509">
    <property type="component" value="Unassembled WGS sequence"/>
</dbReference>
<keyword evidence="4" id="KW-1185">Reference proteome</keyword>
<evidence type="ECO:0000256" key="2">
    <source>
        <dbReference type="SAM" id="Phobius"/>
    </source>
</evidence>
<feature type="transmembrane region" description="Helical" evidence="2">
    <location>
        <begin position="7"/>
        <end position="25"/>
    </location>
</feature>
<name>A0A4R8LL00_9BURK</name>
<reference evidence="3 4" key="1">
    <citation type="submission" date="2019-03" db="EMBL/GenBank/DDBJ databases">
        <title>Genomic Encyclopedia of Type Strains, Phase III (KMG-III): the genomes of soil and plant-associated and newly described type strains.</title>
        <authorList>
            <person name="Whitman W."/>
        </authorList>
    </citation>
    <scope>NUCLEOTIDE SEQUENCE [LARGE SCALE GENOMIC DNA]</scope>
    <source>
        <strain evidence="3 4">LMG 29544</strain>
    </source>
</reference>
<keyword evidence="2" id="KW-0472">Membrane</keyword>
<gene>
    <name evidence="3" type="ORF">BX592_1186</name>
</gene>
<keyword evidence="2" id="KW-1133">Transmembrane helix</keyword>
<keyword evidence="2" id="KW-0812">Transmembrane</keyword>
<feature type="region of interest" description="Disordered" evidence="1">
    <location>
        <begin position="50"/>
        <end position="101"/>
    </location>
</feature>
<proteinExistence type="predicted"/>
<dbReference type="AlphaFoldDB" id="A0A4R8LL00"/>
<evidence type="ECO:0000256" key="1">
    <source>
        <dbReference type="SAM" id="MobiDB-lite"/>
    </source>
</evidence>
<feature type="region of interest" description="Disordered" evidence="1">
    <location>
        <begin position="158"/>
        <end position="191"/>
    </location>
</feature>
<dbReference type="EMBL" id="SORE01000018">
    <property type="protein sequence ID" value="TDY43211.1"/>
    <property type="molecule type" value="Genomic_DNA"/>
</dbReference>
<feature type="region of interest" description="Disordered" evidence="1">
    <location>
        <begin position="207"/>
        <end position="269"/>
    </location>
</feature>
<feature type="compositionally biased region" description="Polar residues" evidence="1">
    <location>
        <begin position="60"/>
        <end position="86"/>
    </location>
</feature>